<keyword evidence="1" id="KW-0812">Transmembrane</keyword>
<evidence type="ECO:0000313" key="3">
    <source>
        <dbReference type="Proteomes" id="UP000028640"/>
    </source>
</evidence>
<accession>A0A085GMQ7</accession>
<organism evidence="2 3">
    <name type="scientific">Ewingella americana (strain ATCC 33852 / DSM 4580 / CCUG 14506 / JCM 5911 / LMG 7869 / NCTC 12157 / CDC 1468-78)</name>
    <dbReference type="NCBI Taxonomy" id="910964"/>
    <lineage>
        <taxon>Bacteria</taxon>
        <taxon>Pseudomonadati</taxon>
        <taxon>Pseudomonadota</taxon>
        <taxon>Gammaproteobacteria</taxon>
        <taxon>Enterobacterales</taxon>
        <taxon>Yersiniaceae</taxon>
        <taxon>Ewingella</taxon>
    </lineage>
</organism>
<evidence type="ECO:0000256" key="1">
    <source>
        <dbReference type="SAM" id="Phobius"/>
    </source>
</evidence>
<dbReference type="eggNOG" id="ENOG5030XUC">
    <property type="taxonomic scope" value="Bacteria"/>
</dbReference>
<gene>
    <name evidence="2" type="ORF">GEAM_0529</name>
</gene>
<reference evidence="2 3" key="1">
    <citation type="submission" date="2014-05" db="EMBL/GenBank/DDBJ databases">
        <title>ATOL: Assembling a taxonomically balanced genome-scale reconstruction of the evolutionary history of the Enterobacteriaceae.</title>
        <authorList>
            <person name="Plunkett G.III."/>
            <person name="Neeno-Eckwall E.C."/>
            <person name="Glasner J.D."/>
            <person name="Perna N.T."/>
        </authorList>
    </citation>
    <scope>NUCLEOTIDE SEQUENCE [LARGE SCALE GENOMIC DNA]</scope>
    <source>
        <strain evidence="2 3">ATCC 33852</strain>
    </source>
</reference>
<dbReference type="GeneID" id="78378873"/>
<protein>
    <submittedName>
        <fullName evidence="2">Uncharacterized protein</fullName>
    </submittedName>
</protein>
<dbReference type="OrthoDB" id="6507023at2"/>
<name>A0A085GMQ7_EWIA3</name>
<dbReference type="STRING" id="910964.GEAM_0529"/>
<feature type="transmembrane region" description="Helical" evidence="1">
    <location>
        <begin position="159"/>
        <end position="184"/>
    </location>
</feature>
<dbReference type="AlphaFoldDB" id="A0A085GMQ7"/>
<proteinExistence type="predicted"/>
<dbReference type="Proteomes" id="UP000028640">
    <property type="component" value="Unassembled WGS sequence"/>
</dbReference>
<comment type="caution">
    <text evidence="2">The sequence shown here is derived from an EMBL/GenBank/DDBJ whole genome shotgun (WGS) entry which is preliminary data.</text>
</comment>
<keyword evidence="1" id="KW-0472">Membrane</keyword>
<keyword evidence="1" id="KW-1133">Transmembrane helix</keyword>
<dbReference type="EMBL" id="JMPJ01000022">
    <property type="protein sequence ID" value="KFC85002.1"/>
    <property type="molecule type" value="Genomic_DNA"/>
</dbReference>
<dbReference type="RefSeq" id="WP_034787891.1">
    <property type="nucleotide sequence ID" value="NZ_JMPJ01000022.1"/>
</dbReference>
<keyword evidence="3" id="KW-1185">Reference proteome</keyword>
<sequence>MKNNFIQQLTENHIVTGLIWENAYSGSNAKDYRQWIEATKKSHHQVVYTDDKNKSHYGYTDKPVLYHDPFATYINTQFGDGIYYAVVSEDEYYLLMIYSGQIIAGTDRLIGKAFFDEVIRVLPESDYGDLELILLEDKHIETVISLCEKRKKRLRKQRLFLYSALLLTAIGVVGLTLVLIDFFFSG</sequence>
<evidence type="ECO:0000313" key="2">
    <source>
        <dbReference type="EMBL" id="KFC85002.1"/>
    </source>
</evidence>